<dbReference type="Proteomes" id="UP001301769">
    <property type="component" value="Unassembled WGS sequence"/>
</dbReference>
<comment type="caution">
    <text evidence="1">The sequence shown here is derived from an EMBL/GenBank/DDBJ whole genome shotgun (WGS) entry which is preliminary data.</text>
</comment>
<protein>
    <submittedName>
        <fullName evidence="1">Uncharacterized protein</fullName>
    </submittedName>
</protein>
<evidence type="ECO:0000313" key="1">
    <source>
        <dbReference type="EMBL" id="KAK4207635.1"/>
    </source>
</evidence>
<proteinExistence type="predicted"/>
<organism evidence="1 2">
    <name type="scientific">Rhypophila decipiens</name>
    <dbReference type="NCBI Taxonomy" id="261697"/>
    <lineage>
        <taxon>Eukaryota</taxon>
        <taxon>Fungi</taxon>
        <taxon>Dikarya</taxon>
        <taxon>Ascomycota</taxon>
        <taxon>Pezizomycotina</taxon>
        <taxon>Sordariomycetes</taxon>
        <taxon>Sordariomycetidae</taxon>
        <taxon>Sordariales</taxon>
        <taxon>Naviculisporaceae</taxon>
        <taxon>Rhypophila</taxon>
    </lineage>
</organism>
<dbReference type="EMBL" id="MU858282">
    <property type="protein sequence ID" value="KAK4207635.1"/>
    <property type="molecule type" value="Genomic_DNA"/>
</dbReference>
<dbReference type="AlphaFoldDB" id="A0AAN6XXY0"/>
<sequence length="61" mass="7062">DLPGWIASVRAYTRFYKDDFANPTDVILFAASFLEGPPKRWFNPTLDDYLDKAPDERHSLT</sequence>
<name>A0AAN6XXY0_9PEZI</name>
<reference evidence="1" key="1">
    <citation type="journal article" date="2023" name="Mol. Phylogenet. Evol.">
        <title>Genome-scale phylogeny and comparative genomics of the fungal order Sordariales.</title>
        <authorList>
            <person name="Hensen N."/>
            <person name="Bonometti L."/>
            <person name="Westerberg I."/>
            <person name="Brannstrom I.O."/>
            <person name="Guillou S."/>
            <person name="Cros-Aarteil S."/>
            <person name="Calhoun S."/>
            <person name="Haridas S."/>
            <person name="Kuo A."/>
            <person name="Mondo S."/>
            <person name="Pangilinan J."/>
            <person name="Riley R."/>
            <person name="LaButti K."/>
            <person name="Andreopoulos B."/>
            <person name="Lipzen A."/>
            <person name="Chen C."/>
            <person name="Yan M."/>
            <person name="Daum C."/>
            <person name="Ng V."/>
            <person name="Clum A."/>
            <person name="Steindorff A."/>
            <person name="Ohm R.A."/>
            <person name="Martin F."/>
            <person name="Silar P."/>
            <person name="Natvig D.O."/>
            <person name="Lalanne C."/>
            <person name="Gautier V."/>
            <person name="Ament-Velasquez S.L."/>
            <person name="Kruys A."/>
            <person name="Hutchinson M.I."/>
            <person name="Powell A.J."/>
            <person name="Barry K."/>
            <person name="Miller A.N."/>
            <person name="Grigoriev I.V."/>
            <person name="Debuchy R."/>
            <person name="Gladieux P."/>
            <person name="Hiltunen Thoren M."/>
            <person name="Johannesson H."/>
        </authorList>
    </citation>
    <scope>NUCLEOTIDE SEQUENCE</scope>
    <source>
        <strain evidence="1">PSN293</strain>
    </source>
</reference>
<feature type="non-terminal residue" evidence="1">
    <location>
        <position position="1"/>
    </location>
</feature>
<evidence type="ECO:0000313" key="2">
    <source>
        <dbReference type="Proteomes" id="UP001301769"/>
    </source>
</evidence>
<reference evidence="1" key="2">
    <citation type="submission" date="2023-05" db="EMBL/GenBank/DDBJ databases">
        <authorList>
            <consortium name="Lawrence Berkeley National Laboratory"/>
            <person name="Steindorff A."/>
            <person name="Hensen N."/>
            <person name="Bonometti L."/>
            <person name="Westerberg I."/>
            <person name="Brannstrom I.O."/>
            <person name="Guillou S."/>
            <person name="Cros-Aarteil S."/>
            <person name="Calhoun S."/>
            <person name="Haridas S."/>
            <person name="Kuo A."/>
            <person name="Mondo S."/>
            <person name="Pangilinan J."/>
            <person name="Riley R."/>
            <person name="Labutti K."/>
            <person name="Andreopoulos B."/>
            <person name="Lipzen A."/>
            <person name="Chen C."/>
            <person name="Yanf M."/>
            <person name="Daum C."/>
            <person name="Ng V."/>
            <person name="Clum A."/>
            <person name="Ohm R."/>
            <person name="Martin F."/>
            <person name="Silar P."/>
            <person name="Natvig D."/>
            <person name="Lalanne C."/>
            <person name="Gautier V."/>
            <person name="Ament-Velasquez S.L."/>
            <person name="Kruys A."/>
            <person name="Hutchinson M.I."/>
            <person name="Powell A.J."/>
            <person name="Barry K."/>
            <person name="Miller A.N."/>
            <person name="Grigoriev I.V."/>
            <person name="Debuchy R."/>
            <person name="Gladieux P."/>
            <person name="Thoren M.H."/>
            <person name="Johannesson H."/>
        </authorList>
    </citation>
    <scope>NUCLEOTIDE SEQUENCE</scope>
    <source>
        <strain evidence="1">PSN293</strain>
    </source>
</reference>
<keyword evidence="2" id="KW-1185">Reference proteome</keyword>
<gene>
    <name evidence="1" type="ORF">QBC37DRAFT_251710</name>
</gene>
<feature type="non-terminal residue" evidence="1">
    <location>
        <position position="61"/>
    </location>
</feature>
<accession>A0AAN6XXY0</accession>